<dbReference type="CDD" id="cd03230">
    <property type="entry name" value="ABC_DR_subfamily_A"/>
    <property type="match status" value="2"/>
</dbReference>
<keyword evidence="2 7" id="KW-0812">Transmembrane</keyword>
<dbReference type="EC" id="3.6.1.15" evidence="10"/>
<keyword evidence="6 7" id="KW-0472">Membrane</keyword>
<dbReference type="InterPro" id="IPR003439">
    <property type="entry name" value="ABC_transporter-like_ATP-bd"/>
</dbReference>
<dbReference type="Pfam" id="PF12698">
    <property type="entry name" value="ABC2_membrane_3"/>
    <property type="match status" value="1"/>
</dbReference>
<evidence type="ECO:0000256" key="6">
    <source>
        <dbReference type="ARBA" id="ARBA00023136"/>
    </source>
</evidence>
<organism evidence="10 11">
    <name type="scientific">Proteus myxofaciens ATCC 19692</name>
    <dbReference type="NCBI Taxonomy" id="1354337"/>
    <lineage>
        <taxon>Bacteria</taxon>
        <taxon>Pseudomonadati</taxon>
        <taxon>Pseudomonadota</taxon>
        <taxon>Gammaproteobacteria</taxon>
        <taxon>Enterobacterales</taxon>
        <taxon>Morganellaceae</taxon>
        <taxon>Proteus</taxon>
    </lineage>
</organism>
<dbReference type="InterPro" id="IPR003593">
    <property type="entry name" value="AAA+_ATPase"/>
</dbReference>
<feature type="transmembrane region" description="Helical" evidence="7">
    <location>
        <begin position="806"/>
        <end position="828"/>
    </location>
</feature>
<evidence type="ECO:0000256" key="1">
    <source>
        <dbReference type="ARBA" id="ARBA00004141"/>
    </source>
</evidence>
<evidence type="ECO:0000256" key="5">
    <source>
        <dbReference type="ARBA" id="ARBA00022989"/>
    </source>
</evidence>
<feature type="transmembrane region" description="Helical" evidence="7">
    <location>
        <begin position="897"/>
        <end position="917"/>
    </location>
</feature>
<dbReference type="Proteomes" id="UP000094023">
    <property type="component" value="Unassembled WGS sequence"/>
</dbReference>
<feature type="domain" description="ABC transporter" evidence="8">
    <location>
        <begin position="279"/>
        <end position="509"/>
    </location>
</feature>
<feature type="domain" description="ABC transporter" evidence="8">
    <location>
        <begin position="14"/>
        <end position="249"/>
    </location>
</feature>
<evidence type="ECO:0000256" key="7">
    <source>
        <dbReference type="SAM" id="Phobius"/>
    </source>
</evidence>
<dbReference type="GO" id="GO:0016020">
    <property type="term" value="C:membrane"/>
    <property type="evidence" value="ECO:0007669"/>
    <property type="project" value="UniProtKB-SubCell"/>
</dbReference>
<dbReference type="InterPro" id="IPR027417">
    <property type="entry name" value="P-loop_NTPase"/>
</dbReference>
<dbReference type="EMBL" id="LXEN01000004">
    <property type="protein sequence ID" value="OAT39245.1"/>
    <property type="molecule type" value="Genomic_DNA"/>
</dbReference>
<dbReference type="Gene3D" id="3.40.50.300">
    <property type="entry name" value="P-loop containing nucleotide triphosphate hydrolases"/>
    <property type="match status" value="2"/>
</dbReference>
<evidence type="ECO:0000259" key="9">
    <source>
        <dbReference type="PROSITE" id="PS51012"/>
    </source>
</evidence>
<dbReference type="NCBIfam" id="NF033858">
    <property type="entry name" value="ABC2_perm_RbbA"/>
    <property type="match status" value="1"/>
</dbReference>
<evidence type="ECO:0000313" key="10">
    <source>
        <dbReference type="EMBL" id="OAT39245.1"/>
    </source>
</evidence>
<evidence type="ECO:0000256" key="3">
    <source>
        <dbReference type="ARBA" id="ARBA00022741"/>
    </source>
</evidence>
<gene>
    <name evidence="10" type="ORF">M983_0070</name>
</gene>
<feature type="transmembrane region" description="Helical" evidence="7">
    <location>
        <begin position="569"/>
        <end position="589"/>
    </location>
</feature>
<feature type="transmembrane region" description="Helical" evidence="7">
    <location>
        <begin position="727"/>
        <end position="750"/>
    </location>
</feature>
<dbReference type="InterPro" id="IPR017871">
    <property type="entry name" value="ABC_transporter-like_CS"/>
</dbReference>
<feature type="domain" description="ABC transmembrane type-2" evidence="9">
    <location>
        <begin position="677"/>
        <end position="920"/>
    </location>
</feature>
<dbReference type="PROSITE" id="PS00211">
    <property type="entry name" value="ABC_TRANSPORTER_1"/>
    <property type="match status" value="1"/>
</dbReference>
<dbReference type="PANTHER" id="PTHR43038">
    <property type="entry name" value="ATP-BINDING CASSETTE, SUB-FAMILY H, MEMBER 1"/>
    <property type="match status" value="1"/>
</dbReference>
<comment type="caution">
    <text evidence="10">The sequence shown here is derived from an EMBL/GenBank/DDBJ whole genome shotgun (WGS) entry which is preliminary data.</text>
</comment>
<dbReference type="GO" id="GO:0005524">
    <property type="term" value="F:ATP binding"/>
    <property type="evidence" value="ECO:0007669"/>
    <property type="project" value="UniProtKB-KW"/>
</dbReference>
<dbReference type="InterPro" id="IPR013525">
    <property type="entry name" value="ABC2_TM"/>
</dbReference>
<dbReference type="SUPFAM" id="SSF52540">
    <property type="entry name" value="P-loop containing nucleoside triphosphate hydrolases"/>
    <property type="match status" value="2"/>
</dbReference>
<keyword evidence="10" id="KW-0378">Hydrolase</keyword>
<evidence type="ECO:0000259" key="8">
    <source>
        <dbReference type="PROSITE" id="PS50893"/>
    </source>
</evidence>
<evidence type="ECO:0000256" key="4">
    <source>
        <dbReference type="ARBA" id="ARBA00022840"/>
    </source>
</evidence>
<keyword evidence="11" id="KW-1185">Reference proteome</keyword>
<dbReference type="EC" id="3.6.1.3" evidence="10"/>
<comment type="subcellular location">
    <subcellularLocation>
        <location evidence="1">Membrane</location>
        <topology evidence="1">Multi-pass membrane protein</topology>
    </subcellularLocation>
</comment>
<dbReference type="PANTHER" id="PTHR43038:SF4">
    <property type="entry name" value="RIBOSOME-ASSOCIATED ATPASE"/>
    <property type="match status" value="1"/>
</dbReference>
<feature type="transmembrane region" description="Helical" evidence="7">
    <location>
        <begin position="777"/>
        <end position="800"/>
    </location>
</feature>
<sequence>MKMINVSTDCTSIIKLEHVSLYYGNTKALDDVTLTIPAGEMVGLIGPDGVGKSSLISLVSGAREIQKGRVIVLNGDMKDIAHRRAVCPRIAYMPQGLGKNLYHTLSVFENIDFFGRLFGQSKQERTERINELLESTGLTPFRDRPAGKLSGGMKQKLGLCCALIHDPELLILDEPTTGVDPLSRAQFWDLINRIRKRQKNMSVLVATAYMEEAERFDWLVAMDAGKILATGHANELKVHTNTQELEAAFIELLPIDKKKNHQKVIIPPRDKSDDDIIAIEAQDLTMRFGQFVAVDHVNFRIPKGEIFGFLGSNGCGKSTTMKMLTGLLEASEGQAWLFGQEVDPKDIETRKRVGYMSQAFSLYSELTVRQNLELHAKLFHLPETEIPQRIKEMSERFNLTEVLEMMPDGLPLGIRQRLSLAVAVIHQPEMLILDEPTSGVDPIARDMFWNLMVDLSRRDGVTIFISTHFMNEAARCDRMSLMHAGKVLVTDTPENLVKKSQFDTLEKVFIDYLKKASGEKENTEIEENTLKLPTNSHENTENSLKQRFSLRRLFSYSIREGMELRRDPVRLTLALLGTVILMFIMGYGISMDVENLRFAVMDRDQTGLSQAYNQNLSGSRYFIEKAPITDYDQLERRLRSGDITVAIEIPPNFARDVAKGHTVKIGIWVDGAMPNRAETVRGYIQAMHLTWMLDMAMRQPTNMVNKLSPIDIETRYRYNPDVKSLPAIVPAVIPLLLMMIPAMLTALSVVREKELGSIINLYVTPVTKAEFLLGKQLPYILLGMFNFFMLCILSVFIFGVSFKGSLLTLTLGALLYITIATGMGLLISCFMKSQIAAIFGTSIMTLIPATQFSGMIDPVSSLEGIGKWIGYVYPTSHFLTITRGTFSKGLNLFDLPWSFLPLLITIPIVIGLSVFFLKKQEA</sequence>
<name>A0A198GQV1_9GAMM</name>
<keyword evidence="5 7" id="KW-1133">Transmembrane helix</keyword>
<dbReference type="AlphaFoldDB" id="A0A198GQV1"/>
<dbReference type="PATRIC" id="fig|1354337.4.peg.73"/>
<dbReference type="Gene3D" id="3.40.1710.10">
    <property type="entry name" value="abc type-2 transporter like domain"/>
    <property type="match status" value="1"/>
</dbReference>
<dbReference type="PROSITE" id="PS50893">
    <property type="entry name" value="ABC_TRANSPORTER_2"/>
    <property type="match status" value="2"/>
</dbReference>
<proteinExistence type="predicted"/>
<keyword evidence="3" id="KW-0547">Nucleotide-binding</keyword>
<evidence type="ECO:0000256" key="2">
    <source>
        <dbReference type="ARBA" id="ARBA00022692"/>
    </source>
</evidence>
<dbReference type="Pfam" id="PF00005">
    <property type="entry name" value="ABC_tran"/>
    <property type="match status" value="2"/>
</dbReference>
<protein>
    <submittedName>
        <fullName evidence="10">Permease component of an ABC superfamily multidrug transporter</fullName>
        <ecNumber evidence="10">3.6.1.15</ecNumber>
        <ecNumber evidence="10">3.6.1.3</ecNumber>
    </submittedName>
</protein>
<accession>A0A198GQV1</accession>
<dbReference type="SMART" id="SM00382">
    <property type="entry name" value="AAA"/>
    <property type="match status" value="2"/>
</dbReference>
<dbReference type="GO" id="GO:0140359">
    <property type="term" value="F:ABC-type transporter activity"/>
    <property type="evidence" value="ECO:0007669"/>
    <property type="project" value="InterPro"/>
</dbReference>
<dbReference type="PROSITE" id="PS51012">
    <property type="entry name" value="ABC_TM2"/>
    <property type="match status" value="1"/>
</dbReference>
<dbReference type="STRING" id="1354337.M983_0070"/>
<dbReference type="GO" id="GO:0016887">
    <property type="term" value="F:ATP hydrolysis activity"/>
    <property type="evidence" value="ECO:0007669"/>
    <property type="project" value="InterPro"/>
</dbReference>
<evidence type="ECO:0000313" key="11">
    <source>
        <dbReference type="Proteomes" id="UP000094023"/>
    </source>
</evidence>
<dbReference type="InterPro" id="IPR047817">
    <property type="entry name" value="ABC2_TM_bact-type"/>
</dbReference>
<dbReference type="InterPro" id="IPR047651">
    <property type="entry name" value="ABC2_perm_RbbA"/>
</dbReference>
<reference evidence="10 11" key="1">
    <citation type="submission" date="2016-04" db="EMBL/GenBank/DDBJ databases">
        <title>ATOL: Assembling a taxonomically balanced genome-scale reconstruction of the evolutionary history of the Enterobacteriaceae.</title>
        <authorList>
            <person name="Plunkett G.III."/>
            <person name="Neeno-Eckwall E.C."/>
            <person name="Glasner J.D."/>
            <person name="Perna N.T."/>
        </authorList>
    </citation>
    <scope>NUCLEOTIDE SEQUENCE [LARGE SCALE GENOMIC DNA]</scope>
    <source>
        <strain evidence="10 11">ATCC 19692</strain>
    </source>
</reference>
<keyword evidence="4" id="KW-0067">ATP-binding</keyword>